<accession>A0A2D0NDQ5</accession>
<dbReference type="InterPro" id="IPR022742">
    <property type="entry name" value="Hydrolase_4"/>
</dbReference>
<keyword evidence="7" id="KW-1185">Reference proteome</keyword>
<dbReference type="OrthoDB" id="9780932at2"/>
<sequence length="289" mass="32811">MRPAKSNFLNFGFHMENSTLQWTTSDGLKIFGKCWPVEQPKAVLNIAHGMGEHIQRYEHVAAFYNRHNIAVIGNDHRGHGLSEGKKGHIPEYSALLDEMDQLLEQSRQRFPGVPQFLFGQSLGGNIVLNYALRRQPQLAGVIASSPWIQLEFRPNPVSVMAGKLLKNLYPTFSQPTDLKPEHLSTDPEVGRIYQADPLVHSRITAAMGTEMLDAADYLHQYSGKFPLPLLIMHGTEDHIISFDASRQFAERVDGPVTFIPWKGLYHELHNETRQEEVLNTSLQWVQEHL</sequence>
<reference evidence="6 7" key="1">
    <citation type="submission" date="2017-10" db="EMBL/GenBank/DDBJ databases">
        <title>The draft genome sequence of Lewinella nigricans NBRC 102662.</title>
        <authorList>
            <person name="Wang K."/>
        </authorList>
    </citation>
    <scope>NUCLEOTIDE SEQUENCE [LARGE SCALE GENOMIC DNA]</scope>
    <source>
        <strain evidence="6 7">NBRC 102662</strain>
    </source>
</reference>
<dbReference type="AlphaFoldDB" id="A0A2D0NDQ5"/>
<dbReference type="PRINTS" id="PR00111">
    <property type="entry name" value="ABHYDROLASE"/>
</dbReference>
<evidence type="ECO:0000313" key="6">
    <source>
        <dbReference type="EMBL" id="PHN06319.1"/>
    </source>
</evidence>
<dbReference type="EMBL" id="PDUD01000018">
    <property type="protein sequence ID" value="PHN06319.1"/>
    <property type="molecule type" value="Genomic_DNA"/>
</dbReference>
<dbReference type="SUPFAM" id="SSF53474">
    <property type="entry name" value="alpha/beta-Hydrolases"/>
    <property type="match status" value="1"/>
</dbReference>
<comment type="similarity">
    <text evidence="2">Belongs to the AB hydrolase superfamily.</text>
</comment>
<comment type="catalytic activity">
    <reaction evidence="1">
        <text>Hydrolyzes glycerol monoesters of long-chain fatty acids.</text>
        <dbReference type="EC" id="3.1.1.23"/>
    </reaction>
</comment>
<evidence type="ECO:0000256" key="3">
    <source>
        <dbReference type="ARBA" id="ARBA00013254"/>
    </source>
</evidence>
<dbReference type="InterPro" id="IPR051044">
    <property type="entry name" value="MAG_DAG_Lipase"/>
</dbReference>
<dbReference type="Proteomes" id="UP000223913">
    <property type="component" value="Unassembled WGS sequence"/>
</dbReference>
<name>A0A2D0NDQ5_FLAN2</name>
<proteinExistence type="inferred from homology"/>
<gene>
    <name evidence="6" type="ORF">CRP01_12155</name>
</gene>
<dbReference type="FunFam" id="3.40.50.1820:FF:000117">
    <property type="entry name" value="Monoglyceride lipase, putative"/>
    <property type="match status" value="1"/>
</dbReference>
<dbReference type="PANTHER" id="PTHR11614">
    <property type="entry name" value="PHOSPHOLIPASE-RELATED"/>
    <property type="match status" value="1"/>
</dbReference>
<comment type="caution">
    <text evidence="6">The sequence shown here is derived from an EMBL/GenBank/DDBJ whole genome shotgun (WGS) entry which is preliminary data.</text>
</comment>
<evidence type="ECO:0000259" key="5">
    <source>
        <dbReference type="Pfam" id="PF12146"/>
    </source>
</evidence>
<protein>
    <recommendedName>
        <fullName evidence="4">Monoacylglycerol lipase</fullName>
        <ecNumber evidence="3">3.1.1.23</ecNumber>
    </recommendedName>
</protein>
<feature type="domain" description="Serine aminopeptidase S33" evidence="5">
    <location>
        <begin position="39"/>
        <end position="272"/>
    </location>
</feature>
<dbReference type="Gene3D" id="3.40.50.1820">
    <property type="entry name" value="alpha/beta hydrolase"/>
    <property type="match status" value="1"/>
</dbReference>
<evidence type="ECO:0000256" key="2">
    <source>
        <dbReference type="ARBA" id="ARBA00008645"/>
    </source>
</evidence>
<evidence type="ECO:0000256" key="4">
    <source>
        <dbReference type="ARBA" id="ARBA00071261"/>
    </source>
</evidence>
<dbReference type="InterPro" id="IPR000073">
    <property type="entry name" value="AB_hydrolase_1"/>
</dbReference>
<dbReference type="GO" id="GO:0047372">
    <property type="term" value="F:monoacylglycerol lipase activity"/>
    <property type="evidence" value="ECO:0007669"/>
    <property type="project" value="UniProtKB-EC"/>
</dbReference>
<organism evidence="6 7">
    <name type="scientific">Flavilitoribacter nigricans (strain ATCC 23147 / DSM 23189 / NBRC 102662 / NCIMB 1420 / SS-2)</name>
    <name type="common">Lewinella nigricans</name>
    <dbReference type="NCBI Taxonomy" id="1122177"/>
    <lineage>
        <taxon>Bacteria</taxon>
        <taxon>Pseudomonadati</taxon>
        <taxon>Bacteroidota</taxon>
        <taxon>Saprospiria</taxon>
        <taxon>Saprospirales</taxon>
        <taxon>Lewinellaceae</taxon>
        <taxon>Flavilitoribacter</taxon>
    </lineage>
</organism>
<keyword evidence="6" id="KW-0378">Hydrolase</keyword>
<dbReference type="InterPro" id="IPR029058">
    <property type="entry name" value="AB_hydrolase_fold"/>
</dbReference>
<dbReference type="Pfam" id="PF12146">
    <property type="entry name" value="Hydrolase_4"/>
    <property type="match status" value="1"/>
</dbReference>
<dbReference type="EC" id="3.1.1.23" evidence="3"/>
<evidence type="ECO:0000313" key="7">
    <source>
        <dbReference type="Proteomes" id="UP000223913"/>
    </source>
</evidence>
<evidence type="ECO:0000256" key="1">
    <source>
        <dbReference type="ARBA" id="ARBA00001613"/>
    </source>
</evidence>